<dbReference type="Proteomes" id="UP000009097">
    <property type="component" value="Unassembled WGS sequence"/>
</dbReference>
<gene>
    <name evidence="1" type="ORF">FOXG_20351</name>
</gene>
<dbReference type="EMBL" id="DS231708">
    <property type="protein sequence ID" value="KNB10531.1"/>
    <property type="molecule type" value="Genomic_DNA"/>
</dbReference>
<proteinExistence type="predicted"/>
<sequence>MEPRPHDPNLLESLQPLIERAGSVLAQKMERAVNVVSKLKAQGKRVLIFVKEDSTATTLNEMMRAHGLNSHEVATIWKRAECGFIVCNFNDADHPPMLSSRHL</sequence>
<evidence type="ECO:0000313" key="2">
    <source>
        <dbReference type="Proteomes" id="UP000009097"/>
    </source>
</evidence>
<dbReference type="OrthoDB" id="5023592at2759"/>
<reference evidence="1" key="2">
    <citation type="journal article" date="2010" name="Nature">
        <title>Comparative genomics reveals mobile pathogenicity chromosomes in Fusarium.</title>
        <authorList>
            <person name="Ma L.J."/>
            <person name="van der Does H.C."/>
            <person name="Borkovich K.A."/>
            <person name="Coleman J.J."/>
            <person name="Daboussi M.J."/>
            <person name="Di Pietro A."/>
            <person name="Dufresne M."/>
            <person name="Freitag M."/>
            <person name="Grabherr M."/>
            <person name="Henrissat B."/>
            <person name="Houterman P.M."/>
            <person name="Kang S."/>
            <person name="Shim W.B."/>
            <person name="Woloshuk C."/>
            <person name="Xie X."/>
            <person name="Xu J.R."/>
            <person name="Antoniw J."/>
            <person name="Baker S.E."/>
            <person name="Bluhm B.H."/>
            <person name="Breakspear A."/>
            <person name="Brown D.W."/>
            <person name="Butchko R.A."/>
            <person name="Chapman S."/>
            <person name="Coulson R."/>
            <person name="Coutinho P.M."/>
            <person name="Danchin E.G."/>
            <person name="Diener A."/>
            <person name="Gale L.R."/>
            <person name="Gardiner D.M."/>
            <person name="Goff S."/>
            <person name="Hammond-Kosack K.E."/>
            <person name="Hilburn K."/>
            <person name="Hua-Van A."/>
            <person name="Jonkers W."/>
            <person name="Kazan K."/>
            <person name="Kodira C.D."/>
            <person name="Koehrsen M."/>
            <person name="Kumar L."/>
            <person name="Lee Y.H."/>
            <person name="Li L."/>
            <person name="Manners J.M."/>
            <person name="Miranda-Saavedra D."/>
            <person name="Mukherjee M."/>
            <person name="Park G."/>
            <person name="Park J."/>
            <person name="Park S.Y."/>
            <person name="Proctor R.H."/>
            <person name="Regev A."/>
            <person name="Ruiz-Roldan M.C."/>
            <person name="Sain D."/>
            <person name="Sakthikumar S."/>
            <person name="Sykes S."/>
            <person name="Schwartz D.C."/>
            <person name="Turgeon B.G."/>
            <person name="Wapinski I."/>
            <person name="Yoder O."/>
            <person name="Young S."/>
            <person name="Zeng Q."/>
            <person name="Zhou S."/>
            <person name="Galagan J."/>
            <person name="Cuomo C.A."/>
            <person name="Kistler H.C."/>
            <person name="Rep M."/>
        </authorList>
    </citation>
    <scope>NUCLEOTIDE SEQUENCE [LARGE SCALE GENOMIC DNA]</scope>
    <source>
        <strain evidence="1">4287</strain>
    </source>
</reference>
<name>A0A0J9VIC7_FUSO4</name>
<reference evidence="1" key="1">
    <citation type="submission" date="2007-04" db="EMBL/GenBank/DDBJ databases">
        <authorList>
            <consortium name="The Broad Institute Genome Sequencing Platform"/>
            <person name="Birren B."/>
            <person name="Lander E."/>
            <person name="Galagan J."/>
            <person name="Nusbaum C."/>
            <person name="Devon K."/>
            <person name="Ma L.-J."/>
            <person name="Jaffe D."/>
            <person name="Butler J."/>
            <person name="Alvarez P."/>
            <person name="Gnerre S."/>
            <person name="Grabherr M."/>
            <person name="Kleber M."/>
            <person name="Mauceli E."/>
            <person name="Brockman W."/>
            <person name="MacCallum I.A."/>
            <person name="Young S."/>
            <person name="LaButti K."/>
            <person name="DeCaprio D."/>
            <person name="Crawford M."/>
            <person name="Koehrsen M."/>
            <person name="Engels R."/>
            <person name="Montgomery P."/>
            <person name="Pearson M."/>
            <person name="Howarth C."/>
            <person name="Larson L."/>
            <person name="White J."/>
            <person name="O'Leary S."/>
            <person name="Kodira C."/>
            <person name="Zeng Q."/>
            <person name="Yandava C."/>
            <person name="Alvarado L."/>
            <person name="Kistler C."/>
            <person name="Shim W.-B."/>
            <person name="Kang S."/>
            <person name="Woloshuk C."/>
        </authorList>
    </citation>
    <scope>NUCLEOTIDE SEQUENCE</scope>
    <source>
        <strain evidence="1">4287</strain>
    </source>
</reference>
<organism evidence="1 2">
    <name type="scientific">Fusarium oxysporum f. sp. lycopersici (strain 4287 / CBS 123668 / FGSC 9935 / NRRL 34936)</name>
    <name type="common">Fusarium vascular wilt of tomato</name>
    <dbReference type="NCBI Taxonomy" id="426428"/>
    <lineage>
        <taxon>Eukaryota</taxon>
        <taxon>Fungi</taxon>
        <taxon>Dikarya</taxon>
        <taxon>Ascomycota</taxon>
        <taxon>Pezizomycotina</taxon>
        <taxon>Sordariomycetes</taxon>
        <taxon>Hypocreomycetidae</taxon>
        <taxon>Hypocreales</taxon>
        <taxon>Nectriaceae</taxon>
        <taxon>Fusarium</taxon>
        <taxon>Fusarium oxysporum species complex</taxon>
    </lineage>
</organism>
<protein>
    <submittedName>
        <fullName evidence="1">Uncharacterized protein</fullName>
    </submittedName>
</protein>
<dbReference type="VEuPathDB" id="FungiDB:FOXG_20351"/>
<dbReference type="AlphaFoldDB" id="A0A0J9VIC7"/>
<dbReference type="RefSeq" id="XP_018248576.1">
    <property type="nucleotide sequence ID" value="XM_018400634.1"/>
</dbReference>
<accession>A0A0J9VIC7</accession>
<dbReference type="KEGG" id="fox:FOXG_20351"/>
<evidence type="ECO:0000313" key="1">
    <source>
        <dbReference type="EMBL" id="KNB10531.1"/>
    </source>
</evidence>
<dbReference type="GeneID" id="28961057"/>